<name>A0A9D2DFE8_9BACT</name>
<dbReference type="InterPro" id="IPR015943">
    <property type="entry name" value="WD40/YVTN_repeat-like_dom_sf"/>
</dbReference>
<accession>A0A9D2DFE8</accession>
<reference evidence="2" key="2">
    <citation type="submission" date="2021-04" db="EMBL/GenBank/DDBJ databases">
        <authorList>
            <person name="Gilroy R."/>
        </authorList>
    </citation>
    <scope>NUCLEOTIDE SEQUENCE</scope>
    <source>
        <strain evidence="2">ChiHjej11B10-19426</strain>
    </source>
</reference>
<gene>
    <name evidence="2" type="ORF">H9816_08480</name>
</gene>
<evidence type="ECO:0000313" key="3">
    <source>
        <dbReference type="Proteomes" id="UP000824014"/>
    </source>
</evidence>
<dbReference type="InterPro" id="IPR031815">
    <property type="entry name" value="DUF5074"/>
</dbReference>
<sequence>MKRSMRYLLIACLVALPFAACRKGEPVLPSTQIPVTPPTHLDGSVKGFFLLNEGNMGSNKATLDYYDYETGIYSRNIFAERNPDVQHELGDVGNDIQIYGNKLYAVINCSHFVEVMDVTTARHLATVSIPNCRYVVFKEGYAYVSSYAGPVQIDPNARLGYVAKVDTTTLQVIDTCVVGYQPEEMVVVDDKLYVANSGGYRVPDYDRTVSVIDLNTFREIRKIDVAVNLHRLELDRYGNIWVSSRGDYYDTPSKTYVIDSRTDKVTDVFHLLPNSNMTLAGDSLYVYSTEWSWYTETFATSYAIVDTRTKTILTRNFITDGTEAEITVPYGIAVNPDTGEFFVTDAKDYVTPGRLHCYDRNGVRKWSVTTGDIPAHIVFTDRRLVPLDELE</sequence>
<feature type="signal peptide" evidence="1">
    <location>
        <begin position="1"/>
        <end position="22"/>
    </location>
</feature>
<dbReference type="EMBL" id="DXCC01000032">
    <property type="protein sequence ID" value="HIZ15923.1"/>
    <property type="molecule type" value="Genomic_DNA"/>
</dbReference>
<dbReference type="PANTHER" id="PTHR47197:SF3">
    <property type="entry name" value="DIHYDRO-HEME D1 DEHYDROGENASE"/>
    <property type="match status" value="1"/>
</dbReference>
<dbReference type="Proteomes" id="UP000824014">
    <property type="component" value="Unassembled WGS sequence"/>
</dbReference>
<feature type="chain" id="PRO_5038974578" evidence="1">
    <location>
        <begin position="23"/>
        <end position="391"/>
    </location>
</feature>
<keyword evidence="1" id="KW-0732">Signal</keyword>
<dbReference type="InterPro" id="IPR051200">
    <property type="entry name" value="Host-pathogen_enzymatic-act"/>
</dbReference>
<dbReference type="PANTHER" id="PTHR47197">
    <property type="entry name" value="PROTEIN NIRF"/>
    <property type="match status" value="1"/>
</dbReference>
<evidence type="ECO:0000256" key="1">
    <source>
        <dbReference type="SAM" id="SignalP"/>
    </source>
</evidence>
<dbReference type="AlphaFoldDB" id="A0A9D2DFE8"/>
<organism evidence="2 3">
    <name type="scientific">Candidatus Tidjanibacter faecipullorum</name>
    <dbReference type="NCBI Taxonomy" id="2838766"/>
    <lineage>
        <taxon>Bacteria</taxon>
        <taxon>Pseudomonadati</taxon>
        <taxon>Bacteroidota</taxon>
        <taxon>Bacteroidia</taxon>
        <taxon>Bacteroidales</taxon>
        <taxon>Rikenellaceae</taxon>
        <taxon>Tidjanibacter</taxon>
    </lineage>
</organism>
<dbReference type="Pfam" id="PF16819">
    <property type="entry name" value="DUF5074"/>
    <property type="match status" value="1"/>
</dbReference>
<dbReference type="InterPro" id="IPR011044">
    <property type="entry name" value="Quino_amine_DH_bsu"/>
</dbReference>
<reference evidence="2" key="1">
    <citation type="journal article" date="2021" name="PeerJ">
        <title>Extensive microbial diversity within the chicken gut microbiome revealed by metagenomics and culture.</title>
        <authorList>
            <person name="Gilroy R."/>
            <person name="Ravi A."/>
            <person name="Getino M."/>
            <person name="Pursley I."/>
            <person name="Horton D.L."/>
            <person name="Alikhan N.F."/>
            <person name="Baker D."/>
            <person name="Gharbi K."/>
            <person name="Hall N."/>
            <person name="Watson M."/>
            <person name="Adriaenssens E.M."/>
            <person name="Foster-Nyarko E."/>
            <person name="Jarju S."/>
            <person name="Secka A."/>
            <person name="Antonio M."/>
            <person name="Oren A."/>
            <person name="Chaudhuri R.R."/>
            <person name="La Ragione R."/>
            <person name="Hildebrand F."/>
            <person name="Pallen M.J."/>
        </authorList>
    </citation>
    <scope>NUCLEOTIDE SEQUENCE</scope>
    <source>
        <strain evidence="2">ChiHjej11B10-19426</strain>
    </source>
</reference>
<protein>
    <submittedName>
        <fullName evidence="2">YncE family protein</fullName>
    </submittedName>
</protein>
<dbReference type="SUPFAM" id="SSF50969">
    <property type="entry name" value="YVTN repeat-like/Quinoprotein amine dehydrogenase"/>
    <property type="match status" value="1"/>
</dbReference>
<comment type="caution">
    <text evidence="2">The sequence shown here is derived from an EMBL/GenBank/DDBJ whole genome shotgun (WGS) entry which is preliminary data.</text>
</comment>
<evidence type="ECO:0000313" key="2">
    <source>
        <dbReference type="EMBL" id="HIZ15923.1"/>
    </source>
</evidence>
<proteinExistence type="predicted"/>
<dbReference type="Gene3D" id="2.130.10.10">
    <property type="entry name" value="YVTN repeat-like/Quinoprotein amine dehydrogenase"/>
    <property type="match status" value="1"/>
</dbReference>